<dbReference type="AlphaFoldDB" id="A0A8D4LKC6"/>
<evidence type="ECO:0000313" key="4">
    <source>
        <dbReference type="EMBL" id="QDJ15023.1"/>
    </source>
</evidence>
<dbReference type="InterPro" id="IPR018976">
    <property type="entry name" value="Imelysin-like"/>
</dbReference>
<dbReference type="Gene3D" id="1.20.1420.20">
    <property type="entry name" value="M75 peptidase, HXXE motif"/>
    <property type="match status" value="1"/>
</dbReference>
<evidence type="ECO:0000256" key="1">
    <source>
        <dbReference type="ARBA" id="ARBA00004196"/>
    </source>
</evidence>
<name>A0A8D4LKC6_9PAST</name>
<protein>
    <recommendedName>
        <fullName evidence="3">Imelysin-like domain-containing protein</fullName>
    </recommendedName>
</protein>
<sequence length="339" mass="38878">MKKILISLGLISLVLFLIFMKNPHTQQEEALAAMYDNVIIKNAENAVAQCTRWQQTLNETSLGQRQPNLDNAFSHLVLAWKAVEATYIAGDLDQMAIDYPRYLDIFHTGNESITQQMQKVIKSNSKAQYALYKHSYKTINALEAILYMEDQLTERKLALAKEISHNICERLSDINHVYQTKRSEFLSNRNNALSMLVNVLANQTLVLKDWRIGDVAGLTKKYLSQPDAKRSEYYLSHLSLAAIKTILNTQKQLIEKQTYPNFVEIAEIYSAQKQLEKVQQDLIQAENEITKLEKEPLHFSQQPQINTLYQIISRLQSGYYNNLIHALPVTTKILEADGD</sequence>
<dbReference type="Proteomes" id="UP000955338">
    <property type="component" value="Chromosome"/>
</dbReference>
<evidence type="ECO:0000313" key="5">
    <source>
        <dbReference type="Proteomes" id="UP000955338"/>
    </source>
</evidence>
<feature type="domain" description="Imelysin-like" evidence="3">
    <location>
        <begin position="46"/>
        <end position="292"/>
    </location>
</feature>
<evidence type="ECO:0000259" key="3">
    <source>
        <dbReference type="Pfam" id="PF09375"/>
    </source>
</evidence>
<dbReference type="InterPro" id="IPR038352">
    <property type="entry name" value="Imelysin_sf"/>
</dbReference>
<keyword evidence="2" id="KW-0732">Signal</keyword>
<dbReference type="Pfam" id="PF09375">
    <property type="entry name" value="Peptidase_M75"/>
    <property type="match status" value="1"/>
</dbReference>
<dbReference type="GO" id="GO:0030313">
    <property type="term" value="C:cell envelope"/>
    <property type="evidence" value="ECO:0007669"/>
    <property type="project" value="UniProtKB-SubCell"/>
</dbReference>
<accession>A0A8D4LKC6</accession>
<evidence type="ECO:0000256" key="2">
    <source>
        <dbReference type="ARBA" id="ARBA00022729"/>
    </source>
</evidence>
<reference evidence="4" key="1">
    <citation type="submission" date="2017-06" db="EMBL/GenBank/DDBJ databases">
        <title>Genome sequencing of pathogenic and non-pathogenic strains within Bisgaard taxon 40.</title>
        <authorList>
            <person name="Ladner J.T."/>
            <person name="Lovett S.P."/>
            <person name="Koroleva G."/>
            <person name="Lorch J.M."/>
        </authorList>
    </citation>
    <scope>NUCLEOTIDE SEQUENCE</scope>
    <source>
        <strain evidence="4">27576-1-I1</strain>
    </source>
</reference>
<gene>
    <name evidence="4" type="ORF">CEP48_06090</name>
</gene>
<comment type="subcellular location">
    <subcellularLocation>
        <location evidence="1">Cell envelope</location>
    </subcellularLocation>
</comment>
<organism evidence="4 5">
    <name type="scientific">Mergibacter septicus</name>
    <dbReference type="NCBI Taxonomy" id="221402"/>
    <lineage>
        <taxon>Bacteria</taxon>
        <taxon>Pseudomonadati</taxon>
        <taxon>Pseudomonadota</taxon>
        <taxon>Gammaproteobacteria</taxon>
        <taxon>Pasteurellales</taxon>
        <taxon>Pasteurellaceae</taxon>
        <taxon>Mergibacter</taxon>
    </lineage>
</organism>
<dbReference type="EMBL" id="CP022011">
    <property type="protein sequence ID" value="QDJ15023.1"/>
    <property type="molecule type" value="Genomic_DNA"/>
</dbReference>
<proteinExistence type="predicted"/>
<keyword evidence="5" id="KW-1185">Reference proteome</keyword>
<dbReference type="RefSeq" id="WP_261920455.1">
    <property type="nucleotide sequence ID" value="NZ_CP022011.1"/>
</dbReference>